<dbReference type="EMBL" id="GBXM01081338">
    <property type="protein sequence ID" value="JAH27239.1"/>
    <property type="molecule type" value="Transcribed_RNA"/>
</dbReference>
<accession>A0A0E9RDU1</accession>
<reference evidence="1" key="1">
    <citation type="submission" date="2014-11" db="EMBL/GenBank/DDBJ databases">
        <authorList>
            <person name="Amaro Gonzalez C."/>
        </authorList>
    </citation>
    <scope>NUCLEOTIDE SEQUENCE</scope>
</reference>
<dbReference type="AlphaFoldDB" id="A0A0E9RDU1"/>
<sequence>MKIYRISRNSVGFHCSGLSKYGVKWQTLLTFLGGKCLKRYFRINGHIFCKDVICCVCPPT</sequence>
<protein>
    <submittedName>
        <fullName evidence="1">Uncharacterized protein</fullName>
    </submittedName>
</protein>
<reference evidence="1" key="2">
    <citation type="journal article" date="2015" name="Fish Shellfish Immunol.">
        <title>Early steps in the European eel (Anguilla anguilla)-Vibrio vulnificus interaction in the gills: Role of the RtxA13 toxin.</title>
        <authorList>
            <person name="Callol A."/>
            <person name="Pajuelo D."/>
            <person name="Ebbesson L."/>
            <person name="Teles M."/>
            <person name="MacKenzie S."/>
            <person name="Amaro C."/>
        </authorList>
    </citation>
    <scope>NUCLEOTIDE SEQUENCE</scope>
</reference>
<proteinExistence type="predicted"/>
<evidence type="ECO:0000313" key="1">
    <source>
        <dbReference type="EMBL" id="JAH27239.1"/>
    </source>
</evidence>
<name>A0A0E9RDU1_ANGAN</name>
<organism evidence="1">
    <name type="scientific">Anguilla anguilla</name>
    <name type="common">European freshwater eel</name>
    <name type="synonym">Muraena anguilla</name>
    <dbReference type="NCBI Taxonomy" id="7936"/>
    <lineage>
        <taxon>Eukaryota</taxon>
        <taxon>Metazoa</taxon>
        <taxon>Chordata</taxon>
        <taxon>Craniata</taxon>
        <taxon>Vertebrata</taxon>
        <taxon>Euteleostomi</taxon>
        <taxon>Actinopterygii</taxon>
        <taxon>Neopterygii</taxon>
        <taxon>Teleostei</taxon>
        <taxon>Anguilliformes</taxon>
        <taxon>Anguillidae</taxon>
        <taxon>Anguilla</taxon>
    </lineage>
</organism>